<dbReference type="KEGG" id="pfg:AB870_15700"/>
<keyword evidence="2" id="KW-1185">Reference proteome</keyword>
<name>A0A0H3WSS8_9BURK</name>
<reference evidence="1" key="1">
    <citation type="submission" date="2016-06" db="EMBL/GenBank/DDBJ databases">
        <title>Complete Genome Sequence of Pandoraea faecigallinarum DSM-23572.</title>
        <authorList>
            <person name="Yong D."/>
            <person name="Ee R."/>
            <person name="Lim Y.-L."/>
            <person name="Yin W.-F."/>
            <person name="Chan K.-G."/>
        </authorList>
    </citation>
    <scope>NUCLEOTIDE SEQUENCE</scope>
    <source>
        <strain evidence="1">DSM 23572</strain>
    </source>
</reference>
<proteinExistence type="predicted"/>
<dbReference type="RefSeq" id="WP_071386831.1">
    <property type="nucleotide sequence ID" value="NZ_CP011807.3"/>
</dbReference>
<accession>A0A0H3WSS8</accession>
<evidence type="ECO:0000313" key="1">
    <source>
        <dbReference type="EMBL" id="AKM31259.2"/>
    </source>
</evidence>
<dbReference type="STRING" id="656179.AB870_15700"/>
<evidence type="ECO:0000313" key="2">
    <source>
        <dbReference type="Proteomes" id="UP000035651"/>
    </source>
</evidence>
<gene>
    <name evidence="1" type="ORF">AB870_15700</name>
</gene>
<dbReference type="OrthoDB" id="8942040at2"/>
<organism evidence="1 2">
    <name type="scientific">Pandoraea faecigallinarum</name>
    <dbReference type="NCBI Taxonomy" id="656179"/>
    <lineage>
        <taxon>Bacteria</taxon>
        <taxon>Pseudomonadati</taxon>
        <taxon>Pseudomonadota</taxon>
        <taxon>Betaproteobacteria</taxon>
        <taxon>Burkholderiales</taxon>
        <taxon>Burkholderiaceae</taxon>
        <taxon>Pandoraea</taxon>
    </lineage>
</organism>
<dbReference type="EMBL" id="CP011807">
    <property type="protein sequence ID" value="AKM31259.2"/>
    <property type="molecule type" value="Genomic_DNA"/>
</dbReference>
<protein>
    <submittedName>
        <fullName evidence="1">Uncharacterized protein</fullName>
    </submittedName>
</protein>
<dbReference type="AlphaFoldDB" id="A0A0H3WSS8"/>
<dbReference type="Proteomes" id="UP000035651">
    <property type="component" value="Chromosome"/>
</dbReference>
<sequence>MRPSAEASGLGTPADAADIPVAAMSTNANDAANAMDATAAGATEAMLSRWLTRISLALAGQPSLRDDSLCIADKVVWWVHRFDADTPAAQVEAQLRRQLLACEMLSSQDLRPPAVRSTFPASLTPHGVRLDPGRTAAGAAERLQALRRG</sequence>